<gene>
    <name evidence="8" type="ORF">CVLEPA_LOCUS28968</name>
</gene>
<dbReference type="Pfam" id="PF10193">
    <property type="entry name" value="Telomere_reg-2"/>
    <property type="match status" value="1"/>
</dbReference>
<proteinExistence type="inferred from homology"/>
<evidence type="ECO:0000313" key="8">
    <source>
        <dbReference type="EMBL" id="CAK8695741.1"/>
    </source>
</evidence>
<evidence type="ECO:0000313" key="9">
    <source>
        <dbReference type="Proteomes" id="UP001642483"/>
    </source>
</evidence>
<evidence type="ECO:0000256" key="1">
    <source>
        <dbReference type="ARBA" id="ARBA00004496"/>
    </source>
</evidence>
<dbReference type="PANTHER" id="PTHR15830:SF10">
    <property type="entry name" value="TELOMERE LENGTH REGULATION PROTEIN TEL2 HOMOLOG"/>
    <property type="match status" value="1"/>
</dbReference>
<feature type="region of interest" description="Disordered" evidence="5">
    <location>
        <begin position="489"/>
        <end position="510"/>
    </location>
</feature>
<dbReference type="Pfam" id="PF25320">
    <property type="entry name" value="TELO2_ARM"/>
    <property type="match status" value="1"/>
</dbReference>
<comment type="similarity">
    <text evidence="2">Belongs to the TEL2 family.</text>
</comment>
<evidence type="ECO:0000259" key="6">
    <source>
        <dbReference type="Pfam" id="PF10193"/>
    </source>
</evidence>
<sequence length="845" mass="95783">MSTASANRSTRVCIREWINKLESNEYESRVTSDCLLHLIKQKVTKDDEQLLSALLENIINHANHDWISSLYSEVLVFDLLKNLPSEFSFLLLMARLHELSIGSRLEFVVSVLEKLFIGGCYRSLLVQESNVSTTSSHLWSKMITCIGALPDHVANKFQNPTKFRFFHSETFFIFLGVEIAQAISTLADVIKNGKEIKTEFISLNIGHFCLLGKAEYLFKALYPALITHCESNFLWQRIVQKCFLSVPDRQLESVLTFLFKHAPIPHCLPPILGDMVTKKAKAKYIILHKLLLLSNLSETTAAENVIGYISRLSNATFLLTETIKKLLEAWGNKSSIKHTTYQQHKYLTASILVCVGHLSRHTADKQTDGLLEHLMAGMRYHLESPDMKIRKLGMIVGEKVTELMSIPTKKDAKLLFEYDCDDETVKLISLCDPEDKPTSDFYQSQLNLFEKFKDDVSFKADVDDTTYSVAKSSFMEMAKAQKLQLTTAKDEEDNTSFEFSRPDDEVVDSDDELTPYNLPEEAAFSKASKPMYIRDCLEGLIDHKNQEEMEFCLTNVTHLVEVDVVAAKEIAVELFKVILNLQDNYAIDNFVQLRRSALCAVLVCNPKEVAEYVTMEFYSEHYNLQQRMDMLDVLVMSAGRLSTPETDKKGKNSEVQLVGDVNPDIDESSLPWQQVVEKRIEAKTKRFGKPRKPAGKSNPDQFGPVAGYFFYPLMSGYDRRIRTLDLLGEDSIILGRLLYALGTILYSTANSLVVEKMASSLLEFVAELRHHLESFVRKACIYCVSMATVSVPNVTRLLSSNAFDCRQWLCDVIKEDDDEDTRRASANALGLLDAKVRVELGMQAT</sequence>
<dbReference type="InterPro" id="IPR038528">
    <property type="entry name" value="TEL2_C_sf"/>
</dbReference>
<dbReference type="InterPro" id="IPR057348">
    <property type="entry name" value="TELO2_ARM"/>
</dbReference>
<evidence type="ECO:0000259" key="7">
    <source>
        <dbReference type="Pfam" id="PF25320"/>
    </source>
</evidence>
<feature type="domain" description="Telomere length regulation protein conserved" evidence="6">
    <location>
        <begin position="530"/>
        <end position="638"/>
    </location>
</feature>
<dbReference type="InterPro" id="IPR016024">
    <property type="entry name" value="ARM-type_fold"/>
</dbReference>
<protein>
    <recommendedName>
        <fullName evidence="3">Telomere length regulation protein TEL2 homolog</fullName>
    </recommendedName>
</protein>
<reference evidence="8 9" key="1">
    <citation type="submission" date="2024-02" db="EMBL/GenBank/DDBJ databases">
        <authorList>
            <person name="Daric V."/>
            <person name="Darras S."/>
        </authorList>
    </citation>
    <scope>NUCLEOTIDE SEQUENCE [LARGE SCALE GENOMIC DNA]</scope>
</reference>
<dbReference type="SUPFAM" id="SSF48371">
    <property type="entry name" value="ARM repeat"/>
    <property type="match status" value="1"/>
</dbReference>
<comment type="caution">
    <text evidence="8">The sequence shown here is derived from an EMBL/GenBank/DDBJ whole genome shotgun (WGS) entry which is preliminary data.</text>
</comment>
<evidence type="ECO:0000256" key="2">
    <source>
        <dbReference type="ARBA" id="ARBA00006133"/>
    </source>
</evidence>
<keyword evidence="9" id="KW-1185">Reference proteome</keyword>
<accession>A0ABP0GVH7</accession>
<dbReference type="Gene3D" id="1.25.40.720">
    <property type="entry name" value="Telomere length regulation protein 2, C-terminal domain"/>
    <property type="match status" value="2"/>
</dbReference>
<evidence type="ECO:0000256" key="4">
    <source>
        <dbReference type="ARBA" id="ARBA00022490"/>
    </source>
</evidence>
<dbReference type="PANTHER" id="PTHR15830">
    <property type="entry name" value="TELOMERE LENGTH REGULATION PROTEIN TEL2 FAMILY MEMBER"/>
    <property type="match status" value="1"/>
</dbReference>
<comment type="subcellular location">
    <subcellularLocation>
        <location evidence="1">Cytoplasm</location>
    </subcellularLocation>
</comment>
<dbReference type="Proteomes" id="UP001642483">
    <property type="component" value="Unassembled WGS sequence"/>
</dbReference>
<name>A0ABP0GVH7_CLALP</name>
<dbReference type="InterPro" id="IPR019337">
    <property type="entry name" value="Telomere_length_regulation_dom"/>
</dbReference>
<dbReference type="EMBL" id="CAWYQH010000152">
    <property type="protein sequence ID" value="CAK8695741.1"/>
    <property type="molecule type" value="Genomic_DNA"/>
</dbReference>
<keyword evidence="4" id="KW-0963">Cytoplasm</keyword>
<organism evidence="8 9">
    <name type="scientific">Clavelina lepadiformis</name>
    <name type="common">Light-bulb sea squirt</name>
    <name type="synonym">Ascidia lepadiformis</name>
    <dbReference type="NCBI Taxonomy" id="159417"/>
    <lineage>
        <taxon>Eukaryota</taxon>
        <taxon>Metazoa</taxon>
        <taxon>Chordata</taxon>
        <taxon>Tunicata</taxon>
        <taxon>Ascidiacea</taxon>
        <taxon>Aplousobranchia</taxon>
        <taxon>Clavelinidae</taxon>
        <taxon>Clavelina</taxon>
    </lineage>
</organism>
<evidence type="ECO:0000256" key="5">
    <source>
        <dbReference type="SAM" id="MobiDB-lite"/>
    </source>
</evidence>
<evidence type="ECO:0000256" key="3">
    <source>
        <dbReference type="ARBA" id="ARBA00018231"/>
    </source>
</evidence>
<feature type="domain" description="TELO2 ARM repeat" evidence="7">
    <location>
        <begin position="316"/>
        <end position="396"/>
    </location>
</feature>
<dbReference type="InterPro" id="IPR051970">
    <property type="entry name" value="TEL2_Regulation"/>
</dbReference>